<dbReference type="InterPro" id="IPR012337">
    <property type="entry name" value="RNaseH-like_sf"/>
</dbReference>
<dbReference type="SUPFAM" id="SSF53098">
    <property type="entry name" value="Ribonuclease H-like"/>
    <property type="match status" value="1"/>
</dbReference>
<evidence type="ECO:0000259" key="1">
    <source>
        <dbReference type="PROSITE" id="PS50235"/>
    </source>
</evidence>
<dbReference type="STRING" id="37360.A0A0G4J418"/>
<dbReference type="InterPro" id="IPR038765">
    <property type="entry name" value="Papain-like_cys_pep_sf"/>
</dbReference>
<dbReference type="OMA" id="TQELLWT"/>
<dbReference type="GO" id="GO:0031251">
    <property type="term" value="C:PAN complex"/>
    <property type="evidence" value="ECO:0007669"/>
    <property type="project" value="TreeGrafter"/>
</dbReference>
<gene>
    <name evidence="2" type="ORF">PBRA_002507</name>
</gene>
<dbReference type="Gene3D" id="2.130.10.10">
    <property type="entry name" value="YVTN repeat-like/Quinoprotein amine dehydrogenase"/>
    <property type="match status" value="1"/>
</dbReference>
<dbReference type="SMART" id="SM00479">
    <property type="entry name" value="EXOIII"/>
    <property type="match status" value="1"/>
</dbReference>
<dbReference type="InterPro" id="IPR050785">
    <property type="entry name" value="PAN2-PAN3_catalytic_subunit"/>
</dbReference>
<dbReference type="AlphaFoldDB" id="A0A0G4J418"/>
<dbReference type="InterPro" id="IPR036322">
    <property type="entry name" value="WD40_repeat_dom_sf"/>
</dbReference>
<dbReference type="GO" id="GO:0000289">
    <property type="term" value="P:nuclear-transcribed mRNA poly(A) tail shortening"/>
    <property type="evidence" value="ECO:0007669"/>
    <property type="project" value="TreeGrafter"/>
</dbReference>
<dbReference type="Pfam" id="PF20770">
    <property type="entry name" value="PAN2_N"/>
    <property type="match status" value="1"/>
</dbReference>
<dbReference type="InterPro" id="IPR028889">
    <property type="entry name" value="USP"/>
</dbReference>
<organism evidence="2 3">
    <name type="scientific">Plasmodiophora brassicae</name>
    <name type="common">Clubroot disease agent</name>
    <dbReference type="NCBI Taxonomy" id="37360"/>
    <lineage>
        <taxon>Eukaryota</taxon>
        <taxon>Sar</taxon>
        <taxon>Rhizaria</taxon>
        <taxon>Endomyxa</taxon>
        <taxon>Phytomyxea</taxon>
        <taxon>Plasmodiophorida</taxon>
        <taxon>Plasmodiophoridae</taxon>
        <taxon>Plasmodiophora</taxon>
    </lineage>
</organism>
<dbReference type="SUPFAM" id="SSF50978">
    <property type="entry name" value="WD40 repeat-like"/>
    <property type="match status" value="1"/>
</dbReference>
<dbReference type="EMBL" id="CDSF01000122">
    <property type="protein sequence ID" value="CEP02242.1"/>
    <property type="molecule type" value="Genomic_DNA"/>
</dbReference>
<evidence type="ECO:0000313" key="3">
    <source>
        <dbReference type="Proteomes" id="UP000039324"/>
    </source>
</evidence>
<dbReference type="InterPro" id="IPR028881">
    <property type="entry name" value="PAN2_UCH_dom"/>
</dbReference>
<dbReference type="Gene3D" id="3.30.420.10">
    <property type="entry name" value="Ribonuclease H-like superfamily/Ribonuclease H"/>
    <property type="match status" value="1"/>
</dbReference>
<evidence type="ECO:0000313" key="2">
    <source>
        <dbReference type="EMBL" id="CEP02242.1"/>
    </source>
</evidence>
<dbReference type="PANTHER" id="PTHR15728:SF0">
    <property type="entry name" value="PAN2-PAN3 DEADENYLATION COMPLEX CATALYTIC SUBUNIT PAN2"/>
    <property type="match status" value="1"/>
</dbReference>
<sequence length="1093" mass="121650">MDWTDFIDFPWTPLSSAQITFDHSTPITSAAFSPTHEVVWFGDETGRISCHDIPELNSYSAAFVSPGGPIRGLIADAIGVTSIASDGVYYNTMGCHSRSSCLMPAVVGAATSHLQHSHTGQQSLLIGTDHGVLVTYNYANNRIDQLNISPTAPVHRLVMSGDSRALCIGLSTGSVDLRDPRTFERVHTVVAHQGALADLASYQNLLITAGYSRRGMYEFVPDATLKVYDLRTFRELSPVPAPVPITTLHWIDQVSGSTLLAVSQSSRTVQLIDANDLSTPAPAFPMDCGSDITVVATGLSGGIVFGHTDGSATLWNDIDDDDEQFHTSAYGQEPEPALEPGHDCSITLDFEEGSLSAVGDVPDCAEALLSTWDHEITKNKVTLDMYPVDVREIPGLIWKDGLGIAPVPTKRAFKRNHIASIRQFTTAHRARRRRVQAGLPKLPLPGDMPDSKSLVEKGYARAVVKSGRLGTNDFNFSSHNHTSYCGLDNLFPNSYCNSAFQALFFIVPVRVHMMNHVCDREICLMCELGFLFHMMANQKERPVEPRNVLRVVKLIPEATALNLLDTADPSADSSISVRIQHFFAFVLEYLSKEGEQNPGAPSSLIKFVFGSEVSHAIECLGTDSHVSRRSSTLFQIKLVYPPSGRATFESVLVESLWQSYQMRVWCSHCNAYTPNKIVKCIHRLPNALVLAAHIKYASRLRCIYPTNYLALSYRTEQDLAHWRPPPKSNVGSEPVSDAPWLPSSILLDIKTSDGKPAVQRVGDDVEDDISESRAVYDLAVVIAQVLDTAPPEKGSVLSGYSEEHLVAHIRTDDNEWVLFNDFALNPSTLQEAVNFSYIWKHPCLVIYRRRSFDTRVTRERIQCPTQDFDIWSNPSPRVPSFARRTPLTFTRLGPNERLGKGTLVAIDCEFVSVEKEEVEIQDGEPFIDYYIQSRETIVDYLTEFSGTYQRSGRVVWSLTNLWIPSRVMDSVSAKHLTTLKRTYIVLRSLVDKGVCFIGHGLKKDFQIINLYVPSSQVKDTVELFWIQGRRYLSLRFLAQHVLGIQVQKSHHDSIEDARTALLLYRKYNELAADGTIATVIQKLYDAGMQSGFK</sequence>
<dbReference type="GO" id="GO:0003676">
    <property type="term" value="F:nucleic acid binding"/>
    <property type="evidence" value="ECO:0007669"/>
    <property type="project" value="InterPro"/>
</dbReference>
<dbReference type="Gene3D" id="3.90.70.10">
    <property type="entry name" value="Cysteine proteinases"/>
    <property type="match status" value="1"/>
</dbReference>
<dbReference type="InterPro" id="IPR048841">
    <property type="entry name" value="PAN2_N"/>
</dbReference>
<dbReference type="Proteomes" id="UP000039324">
    <property type="component" value="Unassembled WGS sequence"/>
</dbReference>
<dbReference type="InterPro" id="IPR015943">
    <property type="entry name" value="WD40/YVTN_repeat-like_dom_sf"/>
</dbReference>
<keyword evidence="3" id="KW-1185">Reference proteome</keyword>
<dbReference type="OrthoDB" id="16516at2759"/>
<feature type="domain" description="USP" evidence="1">
    <location>
        <begin position="485"/>
        <end position="850"/>
    </location>
</feature>
<dbReference type="PANTHER" id="PTHR15728">
    <property type="entry name" value="DEADENYLATION COMPLEX CATALYTIC SUBUNIT PAN2"/>
    <property type="match status" value="1"/>
</dbReference>
<dbReference type="Pfam" id="PF00929">
    <property type="entry name" value="RNase_T"/>
    <property type="match status" value="1"/>
</dbReference>
<dbReference type="PROSITE" id="PS50235">
    <property type="entry name" value="USP_3"/>
    <property type="match status" value="1"/>
</dbReference>
<dbReference type="InterPro" id="IPR013520">
    <property type="entry name" value="Ribonucl_H"/>
</dbReference>
<dbReference type="InterPro" id="IPR036397">
    <property type="entry name" value="RNaseH_sf"/>
</dbReference>
<dbReference type="Pfam" id="PF13423">
    <property type="entry name" value="UCH_1"/>
    <property type="match status" value="1"/>
</dbReference>
<reference evidence="2 3" key="1">
    <citation type="submission" date="2015-02" db="EMBL/GenBank/DDBJ databases">
        <authorList>
            <person name="Chooi Y.-H."/>
        </authorList>
    </citation>
    <scope>NUCLEOTIDE SEQUENCE [LARGE SCALE GENOMIC DNA]</scope>
    <source>
        <strain evidence="2">E3</strain>
    </source>
</reference>
<dbReference type="GO" id="GO:0004535">
    <property type="term" value="F:poly(A)-specific ribonuclease activity"/>
    <property type="evidence" value="ECO:0007669"/>
    <property type="project" value="TreeGrafter"/>
</dbReference>
<protein>
    <recommendedName>
        <fullName evidence="1">USP domain-containing protein</fullName>
    </recommendedName>
</protein>
<dbReference type="GO" id="GO:0000932">
    <property type="term" value="C:P-body"/>
    <property type="evidence" value="ECO:0007669"/>
    <property type="project" value="TreeGrafter"/>
</dbReference>
<accession>A0A0G4J418</accession>
<name>A0A0G4J418_PLABS</name>
<dbReference type="SUPFAM" id="SSF54001">
    <property type="entry name" value="Cysteine proteinases"/>
    <property type="match status" value="1"/>
</dbReference>
<proteinExistence type="predicted"/>